<protein>
    <submittedName>
        <fullName evidence="1">Uncharacterized protein</fullName>
    </submittedName>
</protein>
<proteinExistence type="predicted"/>
<dbReference type="Proteomes" id="UP000059188">
    <property type="component" value="Unassembled WGS sequence"/>
</dbReference>
<dbReference type="STRING" id="1108050.A0A0B7FCY3"/>
<gene>
    <name evidence="1" type="ORF">RSOLAG1IB_01923</name>
</gene>
<dbReference type="AlphaFoldDB" id="A0A0B7FCY3"/>
<evidence type="ECO:0000313" key="1">
    <source>
        <dbReference type="EMBL" id="CEL55911.1"/>
    </source>
</evidence>
<name>A0A0B7FCY3_THACB</name>
<dbReference type="EMBL" id="LN679101">
    <property type="protein sequence ID" value="CEL55911.1"/>
    <property type="molecule type" value="Genomic_DNA"/>
</dbReference>
<organism evidence="1 2">
    <name type="scientific">Thanatephorus cucumeris (strain AG1-IB / isolate 7/3/14)</name>
    <name type="common">Lettuce bottom rot fungus</name>
    <name type="synonym">Rhizoctonia solani</name>
    <dbReference type="NCBI Taxonomy" id="1108050"/>
    <lineage>
        <taxon>Eukaryota</taxon>
        <taxon>Fungi</taxon>
        <taxon>Dikarya</taxon>
        <taxon>Basidiomycota</taxon>
        <taxon>Agaricomycotina</taxon>
        <taxon>Agaricomycetes</taxon>
        <taxon>Cantharellales</taxon>
        <taxon>Ceratobasidiaceae</taxon>
        <taxon>Rhizoctonia</taxon>
        <taxon>Rhizoctonia solani AG-1</taxon>
    </lineage>
</organism>
<accession>A0A0B7FCY3</accession>
<reference evidence="1 2" key="1">
    <citation type="submission" date="2014-11" db="EMBL/GenBank/DDBJ databases">
        <authorList>
            <person name="Wibberg Daniel"/>
        </authorList>
    </citation>
    <scope>NUCLEOTIDE SEQUENCE [LARGE SCALE GENOMIC DNA]</scope>
    <source>
        <strain evidence="1">Rhizoctonia solani AG1-IB 7/3/14</strain>
    </source>
</reference>
<sequence>MVSSQIGAHMLPHCLVAGVVARLEKQRAIIYRKLNSFADTRPWIVPGPQFSRFLYHLWHGAGAGGGAVTWDDYVRSRQAITPI</sequence>
<keyword evidence="2" id="KW-1185">Reference proteome</keyword>
<evidence type="ECO:0000313" key="2">
    <source>
        <dbReference type="Proteomes" id="UP000059188"/>
    </source>
</evidence>